<dbReference type="Pfam" id="PF00143">
    <property type="entry name" value="Interferon"/>
    <property type="match status" value="1"/>
</dbReference>
<dbReference type="SUPFAM" id="SSF47266">
    <property type="entry name" value="4-helical cytokines"/>
    <property type="match status" value="1"/>
</dbReference>
<dbReference type="CDD" id="cd00095">
    <property type="entry name" value="IFab"/>
    <property type="match status" value="1"/>
</dbReference>
<keyword evidence="9" id="KW-1185">Reference proteome</keyword>
<evidence type="ECO:0000256" key="4">
    <source>
        <dbReference type="ARBA" id="ARBA00023118"/>
    </source>
</evidence>
<dbReference type="PANTHER" id="PTHR11691:SF37">
    <property type="entry name" value="INTERFERON OMEGA-1"/>
    <property type="match status" value="1"/>
</dbReference>
<dbReference type="AlphaFoldDB" id="G3UJ78"/>
<dbReference type="FunCoup" id="G3UJ78">
    <property type="interactions" value="5"/>
</dbReference>
<dbReference type="Proteomes" id="UP000007646">
    <property type="component" value="Unassembled WGS sequence"/>
</dbReference>
<evidence type="ECO:0000256" key="6">
    <source>
        <dbReference type="RuleBase" id="RU000436"/>
    </source>
</evidence>
<evidence type="ECO:0000256" key="1">
    <source>
        <dbReference type="ARBA" id="ARBA00004613"/>
    </source>
</evidence>
<comment type="similarity">
    <text evidence="6">Belongs to the alpha/beta interferon family.</text>
</comment>
<reference evidence="8 9" key="1">
    <citation type="submission" date="2009-06" db="EMBL/GenBank/DDBJ databases">
        <title>The Genome Sequence of Loxodonta africana (African elephant).</title>
        <authorList>
            <person name="Di Palma F."/>
            <person name="Heiman D."/>
            <person name="Young S."/>
            <person name="Johnson J."/>
            <person name="Lander E.S."/>
            <person name="Lindblad-Toh K."/>
        </authorList>
    </citation>
    <scope>NUCLEOTIDE SEQUENCE [LARGE SCALE GENOMIC DNA]</scope>
    <source>
        <strain evidence="8 9">Isolate ISIS603380</strain>
    </source>
</reference>
<reference evidence="8" key="2">
    <citation type="submission" date="2025-08" db="UniProtKB">
        <authorList>
            <consortium name="Ensembl"/>
        </authorList>
    </citation>
    <scope>IDENTIFICATION</scope>
    <source>
        <strain evidence="8">Isolate ISIS603380</strain>
    </source>
</reference>
<dbReference type="FunFam" id="1.20.1250.10:FF:000001">
    <property type="entry name" value="Interferon alpha"/>
    <property type="match status" value="1"/>
</dbReference>
<dbReference type="OMA" id="VVRMEIM"/>
<dbReference type="PANTHER" id="PTHR11691">
    <property type="entry name" value="TYPE I INTERFERON"/>
    <property type="match status" value="1"/>
</dbReference>
<sequence length="209" mass="24060">MAFLLFLLTALVVFGCGPAPSLGCDLSKKHTLTSKKTFVVLDQMRRLSPFSCLKERKDFRFPQEMVDGSQLQKAQVISVLHEMLQQIFNLFHTKDSSAAWNTTLLDQLHSGLYLQLEDLEACLVQAMEEEESVLAIESSALAVKRYFQGIHSYLKEKEYSDCAWEIVRVEIKRSFSSSTNLQERLRKKKTQSPAHKKRFNLAFHFRIPL</sequence>
<dbReference type="GO" id="GO:0005126">
    <property type="term" value="F:cytokine receptor binding"/>
    <property type="evidence" value="ECO:0007669"/>
    <property type="project" value="InterPro"/>
</dbReference>
<evidence type="ECO:0000313" key="8">
    <source>
        <dbReference type="Ensembl" id="ENSLAFP00000027886.1"/>
    </source>
</evidence>
<protein>
    <submittedName>
        <fullName evidence="8">Uncharacterized protein</fullName>
    </submittedName>
</protein>
<proteinExistence type="inferred from homology"/>
<feature type="signal peptide" evidence="7">
    <location>
        <begin position="1"/>
        <end position="23"/>
    </location>
</feature>
<feature type="chain" id="PRO_5003456686" evidence="7">
    <location>
        <begin position="24"/>
        <end position="209"/>
    </location>
</feature>
<accession>G3UJ78</accession>
<dbReference type="Gene3D" id="1.20.1250.10">
    <property type="match status" value="1"/>
</dbReference>
<dbReference type="InParanoid" id="G3UJ78"/>
<dbReference type="eggNOG" id="ENOG502T289">
    <property type="taxonomic scope" value="Eukaryota"/>
</dbReference>
<dbReference type="Ensembl" id="ENSLAFT00000015764.2">
    <property type="protein sequence ID" value="ENSLAFP00000027886.1"/>
    <property type="gene ID" value="ENSLAFG00000031123.1"/>
</dbReference>
<dbReference type="STRING" id="9785.ENSLAFP00000027886"/>
<dbReference type="HOGENOM" id="CLU_109427_0_0_1"/>
<evidence type="ECO:0000313" key="9">
    <source>
        <dbReference type="Proteomes" id="UP000007646"/>
    </source>
</evidence>
<keyword evidence="4 6" id="KW-0051">Antiviral defense</keyword>
<keyword evidence="2 6" id="KW-0202">Cytokine</keyword>
<dbReference type="InterPro" id="IPR009079">
    <property type="entry name" value="4_helix_cytokine-like_core"/>
</dbReference>
<dbReference type="InterPro" id="IPR000471">
    <property type="entry name" value="Interferon_alpha/beta/delta"/>
</dbReference>
<dbReference type="SMART" id="SM00076">
    <property type="entry name" value="IFabd"/>
    <property type="match status" value="1"/>
</dbReference>
<organism evidence="8 9">
    <name type="scientific">Loxodonta africana</name>
    <name type="common">African elephant</name>
    <dbReference type="NCBI Taxonomy" id="9785"/>
    <lineage>
        <taxon>Eukaryota</taxon>
        <taxon>Metazoa</taxon>
        <taxon>Chordata</taxon>
        <taxon>Craniata</taxon>
        <taxon>Vertebrata</taxon>
        <taxon>Euteleostomi</taxon>
        <taxon>Mammalia</taxon>
        <taxon>Eutheria</taxon>
        <taxon>Afrotheria</taxon>
        <taxon>Proboscidea</taxon>
        <taxon>Elephantidae</taxon>
        <taxon>Loxodonta</taxon>
    </lineage>
</organism>
<evidence type="ECO:0000256" key="2">
    <source>
        <dbReference type="ARBA" id="ARBA00022514"/>
    </source>
</evidence>
<evidence type="ECO:0000256" key="5">
    <source>
        <dbReference type="ARBA" id="ARBA00023157"/>
    </source>
</evidence>
<evidence type="ECO:0000256" key="7">
    <source>
        <dbReference type="SAM" id="SignalP"/>
    </source>
</evidence>
<keyword evidence="7" id="KW-0732">Signal</keyword>
<dbReference type="GeneTree" id="ENSGT01000000214430"/>
<dbReference type="PRINTS" id="PR00266">
    <property type="entry name" value="INTERFERONAB"/>
</dbReference>
<dbReference type="GO" id="GO:0005615">
    <property type="term" value="C:extracellular space"/>
    <property type="evidence" value="ECO:0007669"/>
    <property type="project" value="UniProtKB-KW"/>
</dbReference>
<keyword evidence="5" id="KW-1015">Disulfide bond</keyword>
<evidence type="ECO:0000256" key="3">
    <source>
        <dbReference type="ARBA" id="ARBA00022525"/>
    </source>
</evidence>
<name>G3UJ78_LOXAF</name>
<comment type="subcellular location">
    <subcellularLocation>
        <location evidence="1">Secreted</location>
    </subcellularLocation>
</comment>
<dbReference type="GO" id="GO:0051607">
    <property type="term" value="P:defense response to virus"/>
    <property type="evidence" value="ECO:0007669"/>
    <property type="project" value="UniProtKB-KW"/>
</dbReference>
<dbReference type="GO" id="GO:0005125">
    <property type="term" value="F:cytokine activity"/>
    <property type="evidence" value="ECO:0007669"/>
    <property type="project" value="UniProtKB-KW"/>
</dbReference>
<keyword evidence="3" id="KW-0964">Secreted</keyword>
<dbReference type="PROSITE" id="PS00252">
    <property type="entry name" value="INTERFERON_A_B_D"/>
    <property type="match status" value="1"/>
</dbReference>
<reference evidence="8" key="3">
    <citation type="submission" date="2025-09" db="UniProtKB">
        <authorList>
            <consortium name="Ensembl"/>
        </authorList>
    </citation>
    <scope>IDENTIFICATION</scope>
    <source>
        <strain evidence="8">Isolate ISIS603380</strain>
    </source>
</reference>